<gene>
    <name evidence="2" type="ORF">BU23DRAFT_556963</name>
</gene>
<evidence type="ECO:0000313" key="3">
    <source>
        <dbReference type="Proteomes" id="UP000800036"/>
    </source>
</evidence>
<protein>
    <submittedName>
        <fullName evidence="2">Uncharacterized protein</fullName>
    </submittedName>
</protein>
<dbReference type="OrthoDB" id="3718497at2759"/>
<organism evidence="2 3">
    <name type="scientific">Bimuria novae-zelandiae CBS 107.79</name>
    <dbReference type="NCBI Taxonomy" id="1447943"/>
    <lineage>
        <taxon>Eukaryota</taxon>
        <taxon>Fungi</taxon>
        <taxon>Dikarya</taxon>
        <taxon>Ascomycota</taxon>
        <taxon>Pezizomycotina</taxon>
        <taxon>Dothideomycetes</taxon>
        <taxon>Pleosporomycetidae</taxon>
        <taxon>Pleosporales</taxon>
        <taxon>Massarineae</taxon>
        <taxon>Didymosphaeriaceae</taxon>
        <taxon>Bimuria</taxon>
    </lineage>
</organism>
<evidence type="ECO:0000256" key="1">
    <source>
        <dbReference type="SAM" id="MobiDB-lite"/>
    </source>
</evidence>
<evidence type="ECO:0000313" key="2">
    <source>
        <dbReference type="EMBL" id="KAF1970299.1"/>
    </source>
</evidence>
<keyword evidence="3" id="KW-1185">Reference proteome</keyword>
<dbReference type="EMBL" id="ML976702">
    <property type="protein sequence ID" value="KAF1970299.1"/>
    <property type="molecule type" value="Genomic_DNA"/>
</dbReference>
<reference evidence="2" key="1">
    <citation type="journal article" date="2020" name="Stud. Mycol.">
        <title>101 Dothideomycetes genomes: a test case for predicting lifestyles and emergence of pathogens.</title>
        <authorList>
            <person name="Haridas S."/>
            <person name="Albert R."/>
            <person name="Binder M."/>
            <person name="Bloem J."/>
            <person name="Labutti K."/>
            <person name="Salamov A."/>
            <person name="Andreopoulos B."/>
            <person name="Baker S."/>
            <person name="Barry K."/>
            <person name="Bills G."/>
            <person name="Bluhm B."/>
            <person name="Cannon C."/>
            <person name="Castanera R."/>
            <person name="Culley D."/>
            <person name="Daum C."/>
            <person name="Ezra D."/>
            <person name="Gonzalez J."/>
            <person name="Henrissat B."/>
            <person name="Kuo A."/>
            <person name="Liang C."/>
            <person name="Lipzen A."/>
            <person name="Lutzoni F."/>
            <person name="Magnuson J."/>
            <person name="Mondo S."/>
            <person name="Nolan M."/>
            <person name="Ohm R."/>
            <person name="Pangilinan J."/>
            <person name="Park H.-J."/>
            <person name="Ramirez L."/>
            <person name="Alfaro M."/>
            <person name="Sun H."/>
            <person name="Tritt A."/>
            <person name="Yoshinaga Y."/>
            <person name="Zwiers L.-H."/>
            <person name="Turgeon B."/>
            <person name="Goodwin S."/>
            <person name="Spatafora J."/>
            <person name="Crous P."/>
            <person name="Grigoriev I."/>
        </authorList>
    </citation>
    <scope>NUCLEOTIDE SEQUENCE</scope>
    <source>
        <strain evidence="2">CBS 107.79</strain>
    </source>
</reference>
<sequence length="311" mass="34667">MAPPRPDSRKIRLAYISPSIGALSPEEEIKAVSVPSPRSDSTKTTSTFPITLENLPVEVINHILSYLLHPHSRLPGLSEHESALSPSLQRPIKDTEDLTSPPDTFRFAADLFAWTHLPHPFNALAATSKHCRALVESYSSHLVKTCNHFNLPFAQADQHGAITVHPRLDSIIYRRLWLQTAPRRCLFCLATLSNYPHRGFGLLLACADCFYAQALTLHEVMHQYHMDAETLAAHGVRASNAGFDWILRVYVEALALKLYGTRAFHDTRSEGLDRPCSIPRCGLAGENVSASSPPRVEKLPTHVTRTRRCGR</sequence>
<dbReference type="Proteomes" id="UP000800036">
    <property type="component" value="Unassembled WGS sequence"/>
</dbReference>
<accession>A0A6A5V224</accession>
<feature type="region of interest" description="Disordered" evidence="1">
    <location>
        <begin position="78"/>
        <end position="99"/>
    </location>
</feature>
<dbReference type="AlphaFoldDB" id="A0A6A5V224"/>
<proteinExistence type="predicted"/>
<name>A0A6A5V224_9PLEO</name>